<protein>
    <submittedName>
        <fullName evidence="1">Uncharacterized protein</fullName>
    </submittedName>
</protein>
<accession>A0ABN8G4Y2</accession>
<gene>
    <name evidence="1" type="ORF">PAECIP111891_01542</name>
</gene>
<dbReference type="EMBL" id="CAKMMW010000003">
    <property type="protein sequence ID" value="CAH1200195.1"/>
    <property type="molecule type" value="Genomic_DNA"/>
</dbReference>
<name>A0ABN8G4Y2_9BACL</name>
<comment type="caution">
    <text evidence="1">The sequence shown here is derived from an EMBL/GenBank/DDBJ whole genome shotgun (WGS) entry which is preliminary data.</text>
</comment>
<sequence>MMNISPKTRGIDVITAKALNKFTVQKTRAKMASCFFFVLQKVISSLFQSIHMRVISIK</sequence>
<reference evidence="1" key="1">
    <citation type="submission" date="2022-01" db="EMBL/GenBank/DDBJ databases">
        <authorList>
            <person name="Criscuolo A."/>
        </authorList>
    </citation>
    <scope>NUCLEOTIDE SEQUENCE</scope>
    <source>
        <strain evidence="1">CIP111891</strain>
    </source>
</reference>
<organism evidence="1 2">
    <name type="scientific">Paenibacillus allorhizoplanae</name>
    <dbReference type="NCBI Taxonomy" id="2905648"/>
    <lineage>
        <taxon>Bacteria</taxon>
        <taxon>Bacillati</taxon>
        <taxon>Bacillota</taxon>
        <taxon>Bacilli</taxon>
        <taxon>Bacillales</taxon>
        <taxon>Paenibacillaceae</taxon>
        <taxon>Paenibacillus</taxon>
    </lineage>
</organism>
<evidence type="ECO:0000313" key="1">
    <source>
        <dbReference type="EMBL" id="CAH1200195.1"/>
    </source>
</evidence>
<dbReference type="Proteomes" id="UP000838821">
    <property type="component" value="Unassembled WGS sequence"/>
</dbReference>
<evidence type="ECO:0000313" key="2">
    <source>
        <dbReference type="Proteomes" id="UP000838821"/>
    </source>
</evidence>
<proteinExistence type="predicted"/>
<keyword evidence="2" id="KW-1185">Reference proteome</keyword>